<evidence type="ECO:0000256" key="5">
    <source>
        <dbReference type="ARBA" id="ARBA00023136"/>
    </source>
</evidence>
<comment type="subcellular location">
    <subcellularLocation>
        <location evidence="1">Endomembrane system</location>
        <topology evidence="1">Multi-pass membrane protein</topology>
    </subcellularLocation>
</comment>
<evidence type="ECO:0000256" key="2">
    <source>
        <dbReference type="ARBA" id="ARBA00022692"/>
    </source>
</evidence>
<feature type="transmembrane region" description="Helical" evidence="7">
    <location>
        <begin position="95"/>
        <end position="115"/>
    </location>
</feature>
<protein>
    <submittedName>
        <fullName evidence="8">Uncharacterized protein</fullName>
    </submittedName>
</protein>
<dbReference type="Proteomes" id="UP000594263">
    <property type="component" value="Unplaced"/>
</dbReference>
<keyword evidence="3" id="KW-0732">Signal</keyword>
<reference evidence="8" key="1">
    <citation type="submission" date="2021-01" db="UniProtKB">
        <authorList>
            <consortium name="EnsemblPlants"/>
        </authorList>
    </citation>
    <scope>IDENTIFICATION</scope>
</reference>
<name>A0A7N0TBW1_KALFE</name>
<proteinExistence type="inferred from homology"/>
<sequence length="192" mass="21117">MCKPIHPVLGALIVVALDATAGVLGIHAQISQNDSKHVKVWIFECKEPSHTAFKKGLAALILLSVAHVIANFFSGCTCFRWPSNQSRASSCLRKLSSCSLVCSWLLFLPALGALTVGTYPNRPSKCSCGFSRFPLLYMGGISCFLHAILCIWYYFCAAAAIHFERTMIAAAARQFPVAATPEHHYNSRFYQE</sequence>
<dbReference type="AlphaFoldDB" id="A0A7N0TBW1"/>
<keyword evidence="4 7" id="KW-1133">Transmembrane helix</keyword>
<keyword evidence="2 7" id="KW-0812">Transmembrane</keyword>
<dbReference type="Pfam" id="PF06749">
    <property type="entry name" value="DUF1218"/>
    <property type="match status" value="1"/>
</dbReference>
<comment type="similarity">
    <text evidence="6">Belongs to the DESIGUAL family.</text>
</comment>
<dbReference type="GO" id="GO:0012505">
    <property type="term" value="C:endomembrane system"/>
    <property type="evidence" value="ECO:0007669"/>
    <property type="project" value="UniProtKB-SubCell"/>
</dbReference>
<feature type="transmembrane region" description="Helical" evidence="7">
    <location>
        <begin position="56"/>
        <end position="74"/>
    </location>
</feature>
<evidence type="ECO:0000256" key="1">
    <source>
        <dbReference type="ARBA" id="ARBA00004127"/>
    </source>
</evidence>
<keyword evidence="5 7" id="KW-0472">Membrane</keyword>
<evidence type="ECO:0000256" key="4">
    <source>
        <dbReference type="ARBA" id="ARBA00022989"/>
    </source>
</evidence>
<dbReference type="EnsemblPlants" id="Kaladp0031s0065.1.v1.1">
    <property type="protein sequence ID" value="Kaladp0031s0065.1.v1.1"/>
    <property type="gene ID" value="Kaladp0031s0065.v1.1"/>
</dbReference>
<dbReference type="InterPro" id="IPR052222">
    <property type="entry name" value="DESIGUAL"/>
</dbReference>
<evidence type="ECO:0000313" key="9">
    <source>
        <dbReference type="Proteomes" id="UP000594263"/>
    </source>
</evidence>
<evidence type="ECO:0000256" key="6">
    <source>
        <dbReference type="ARBA" id="ARBA00029467"/>
    </source>
</evidence>
<accession>A0A7N0TBW1</accession>
<evidence type="ECO:0000313" key="8">
    <source>
        <dbReference type="EnsemblPlants" id="Kaladp0031s0065.1.v1.1"/>
    </source>
</evidence>
<feature type="transmembrane region" description="Helical" evidence="7">
    <location>
        <begin position="135"/>
        <end position="155"/>
    </location>
</feature>
<evidence type="ECO:0000256" key="7">
    <source>
        <dbReference type="SAM" id="Phobius"/>
    </source>
</evidence>
<keyword evidence="9" id="KW-1185">Reference proteome</keyword>
<evidence type="ECO:0000256" key="3">
    <source>
        <dbReference type="ARBA" id="ARBA00022729"/>
    </source>
</evidence>
<dbReference type="Gramene" id="Kaladp0031s0065.1.v1.1">
    <property type="protein sequence ID" value="Kaladp0031s0065.1.v1.1"/>
    <property type="gene ID" value="Kaladp0031s0065.v1.1"/>
</dbReference>
<dbReference type="PANTHER" id="PTHR31769">
    <property type="entry name" value="OS07G0462200 PROTEIN-RELATED"/>
    <property type="match status" value="1"/>
</dbReference>
<dbReference type="InterPro" id="IPR009606">
    <property type="entry name" value="DEAL/Modifying_wall_lignin1/2"/>
</dbReference>
<organism evidence="8 9">
    <name type="scientific">Kalanchoe fedtschenkoi</name>
    <name type="common">Lavender scallops</name>
    <name type="synonym">South American air plant</name>
    <dbReference type="NCBI Taxonomy" id="63787"/>
    <lineage>
        <taxon>Eukaryota</taxon>
        <taxon>Viridiplantae</taxon>
        <taxon>Streptophyta</taxon>
        <taxon>Embryophyta</taxon>
        <taxon>Tracheophyta</taxon>
        <taxon>Spermatophyta</taxon>
        <taxon>Magnoliopsida</taxon>
        <taxon>eudicotyledons</taxon>
        <taxon>Gunneridae</taxon>
        <taxon>Pentapetalae</taxon>
        <taxon>Saxifragales</taxon>
        <taxon>Crassulaceae</taxon>
        <taxon>Kalanchoe</taxon>
    </lineage>
</organism>